<feature type="region of interest" description="Disordered" evidence="1">
    <location>
        <begin position="1"/>
        <end position="23"/>
    </location>
</feature>
<reference evidence="2 3" key="1">
    <citation type="submission" date="2013-10" db="EMBL/GenBank/DDBJ databases">
        <title>Antibiotic resistance diversity of beta-lactamase producers in the General Hospital Vienna.</title>
        <authorList>
            <person name="Barisic I."/>
            <person name="Mitteregger D."/>
            <person name="Hirschl A.M."/>
            <person name="Noehammer C."/>
            <person name="Wiesinger-Mayr H."/>
        </authorList>
    </citation>
    <scope>NUCLEOTIDE SEQUENCE [LARGE SCALE GENOMIC DNA]</scope>
    <source>
        <strain evidence="2 3">ISC11</strain>
    </source>
</reference>
<proteinExistence type="predicted"/>
<dbReference type="EMBL" id="CBWP010000003">
    <property type="protein sequence ID" value="CDL35986.1"/>
    <property type="molecule type" value="Genomic_DNA"/>
</dbReference>
<evidence type="ECO:0000313" key="3">
    <source>
        <dbReference type="Proteomes" id="UP000019194"/>
    </source>
</evidence>
<comment type="caution">
    <text evidence="2">The sequence shown here is derived from an EMBL/GenBank/DDBJ whole genome shotgun (WGS) entry which is preliminary data.</text>
</comment>
<evidence type="ECO:0000256" key="1">
    <source>
        <dbReference type="SAM" id="MobiDB-lite"/>
    </source>
</evidence>
<name>A0A7G2IGH1_CITFR</name>
<sequence>MATPNALADAPSENTTIAPHNPANQFHKGIFRVFYQSWDRRELLACFFARNNNKKHDDQTTGERDYCASISILQPVSQLPINGRLHRGKHTG</sequence>
<dbReference type="Proteomes" id="UP000019194">
    <property type="component" value="Unassembled WGS sequence"/>
</dbReference>
<evidence type="ECO:0000313" key="2">
    <source>
        <dbReference type="EMBL" id="CDL35986.1"/>
    </source>
</evidence>
<organism evidence="2 3">
    <name type="scientific">Citrobacter freundii</name>
    <dbReference type="NCBI Taxonomy" id="546"/>
    <lineage>
        <taxon>Bacteria</taxon>
        <taxon>Pseudomonadati</taxon>
        <taxon>Pseudomonadota</taxon>
        <taxon>Gammaproteobacteria</taxon>
        <taxon>Enterobacterales</taxon>
        <taxon>Enterobacteriaceae</taxon>
        <taxon>Citrobacter</taxon>
        <taxon>Citrobacter freundii complex</taxon>
    </lineage>
</organism>
<feature type="compositionally biased region" description="Polar residues" evidence="1">
    <location>
        <begin position="12"/>
        <end position="23"/>
    </location>
</feature>
<accession>A0A7G2IGH1</accession>
<protein>
    <submittedName>
        <fullName evidence="2">Uncharacterized protein</fullName>
    </submittedName>
</protein>
<dbReference type="AlphaFoldDB" id="A0A7G2IGH1"/>